<dbReference type="PANTHER" id="PTHR46858">
    <property type="entry name" value="OS05G0521000 PROTEIN"/>
    <property type="match status" value="1"/>
</dbReference>
<evidence type="ECO:0000256" key="3">
    <source>
        <dbReference type="ARBA" id="ARBA00022833"/>
    </source>
</evidence>
<evidence type="ECO:0000259" key="6">
    <source>
        <dbReference type="Pfam" id="PF03345"/>
    </source>
</evidence>
<evidence type="ECO:0000259" key="7">
    <source>
        <dbReference type="Pfam" id="PF16040"/>
    </source>
</evidence>
<dbReference type="InterPro" id="IPR032010">
    <property type="entry name" value="APD1-4_M"/>
</dbReference>
<dbReference type="Pfam" id="PF16040">
    <property type="entry name" value="APD1-4_N"/>
    <property type="match status" value="1"/>
</dbReference>
<comment type="caution">
    <text evidence="9">The sequence shown here is derived from an EMBL/GenBank/DDBJ whole genome shotgun (WGS) entry which is preliminary data.</text>
</comment>
<reference evidence="9" key="1">
    <citation type="submission" date="2023-05" db="EMBL/GenBank/DDBJ databases">
        <title>Nepenthes gracilis genome sequencing.</title>
        <authorList>
            <person name="Fukushima K."/>
        </authorList>
    </citation>
    <scope>NUCLEOTIDE SEQUENCE</scope>
    <source>
        <strain evidence="9">SING2019-196</strain>
    </source>
</reference>
<dbReference type="GO" id="GO:0061630">
    <property type="term" value="F:ubiquitin protein ligase activity"/>
    <property type="evidence" value="ECO:0007669"/>
    <property type="project" value="TreeGrafter"/>
</dbReference>
<dbReference type="InterPro" id="IPR055457">
    <property type="entry name" value="OST48_N"/>
</dbReference>
<dbReference type="Gene3D" id="3.30.40.10">
    <property type="entry name" value="Zinc/RING finger domain, C3HC4 (zinc finger)"/>
    <property type="match status" value="1"/>
</dbReference>
<protein>
    <submittedName>
        <fullName evidence="9">Uncharacterized protein</fullName>
    </submittedName>
</protein>
<dbReference type="InterPro" id="IPR032008">
    <property type="entry name" value="APD1-4_N"/>
</dbReference>
<gene>
    <name evidence="9" type="ORF">Nepgr_005006</name>
</gene>
<keyword evidence="1" id="KW-0479">Metal-binding</keyword>
<name>A0AAD3S2P1_NEPGR</name>
<feature type="domain" description="E3 ubiquitin-protein ligase APD1-4 N-terminal" evidence="7">
    <location>
        <begin position="78"/>
        <end position="144"/>
    </location>
</feature>
<keyword evidence="5" id="KW-0472">Membrane</keyword>
<evidence type="ECO:0000256" key="1">
    <source>
        <dbReference type="ARBA" id="ARBA00022723"/>
    </source>
</evidence>
<dbReference type="AlphaFoldDB" id="A0AAD3S2P1"/>
<evidence type="ECO:0000256" key="5">
    <source>
        <dbReference type="SAM" id="Phobius"/>
    </source>
</evidence>
<evidence type="ECO:0000313" key="10">
    <source>
        <dbReference type="Proteomes" id="UP001279734"/>
    </source>
</evidence>
<dbReference type="Proteomes" id="UP001279734">
    <property type="component" value="Unassembled WGS sequence"/>
</dbReference>
<evidence type="ECO:0000259" key="8">
    <source>
        <dbReference type="Pfam" id="PF16041"/>
    </source>
</evidence>
<dbReference type="EMBL" id="BSYO01000004">
    <property type="protein sequence ID" value="GMH03167.1"/>
    <property type="molecule type" value="Genomic_DNA"/>
</dbReference>
<feature type="domain" description="OST48 N-terminal" evidence="6">
    <location>
        <begin position="426"/>
        <end position="559"/>
    </location>
</feature>
<keyword evidence="3" id="KW-0862">Zinc</keyword>
<dbReference type="Pfam" id="PF03345">
    <property type="entry name" value="OST48_N"/>
    <property type="match status" value="1"/>
</dbReference>
<sequence>MFRPGFPTVIPSPRQLESWTCLLAPLALWIWVTVSLQYGYYSDYRMLLGPSSSRLVKASPLFVKKIEVTDEAKKGVFIYGLHGMPELSSETNWTVSKYLIVRSYSSQGFSLWLNQGSRIRLRWEAQTSSLNHIQVVVIKGERKFETLLPNPFTYAPSISSSTLTDGKEAEYIIVEDDKYYVSVINTYHRSIIMRINVNVSSKMYDTTRASSMCSTMDGSCQLNLLFPSTQFVLLMTPNNGDLGGWYIELSFAARVVTYVAILGLVAIIIFLILKYLGACNGESDEEEIARQEIVILAERLERDEANRLMPENPIRLTYGTGDVEEDDPESGSSSSPCKNGSSDELYDGKICVICYDHPRNCFFVPCGHCATCHDCAQRIMKGENNNGLNVEALWASQNVSDGFLRTATDQSKASVLAPDPTLHGLNNSDPTALVIDQTRGAVSHNKGKPPLLSTDDLVHPDAKLEHKNIEAPVLFRGMAPLLHPVNNLEMKILPVPSSANSANLNTKSLKAPIAIGSAISLVPNMHARSTVRTLILGSLSMIRDRFSIRFEKSGNEQFLVEHERPGYTSLFLSRQITLCSSTAEHPRLVVY</sequence>
<dbReference type="GO" id="GO:0008270">
    <property type="term" value="F:zinc ion binding"/>
    <property type="evidence" value="ECO:0007669"/>
    <property type="project" value="UniProtKB-KW"/>
</dbReference>
<proteinExistence type="predicted"/>
<organism evidence="9 10">
    <name type="scientific">Nepenthes gracilis</name>
    <name type="common">Slender pitcher plant</name>
    <dbReference type="NCBI Taxonomy" id="150966"/>
    <lineage>
        <taxon>Eukaryota</taxon>
        <taxon>Viridiplantae</taxon>
        <taxon>Streptophyta</taxon>
        <taxon>Embryophyta</taxon>
        <taxon>Tracheophyta</taxon>
        <taxon>Spermatophyta</taxon>
        <taxon>Magnoliopsida</taxon>
        <taxon>eudicotyledons</taxon>
        <taxon>Gunneridae</taxon>
        <taxon>Pentapetalae</taxon>
        <taxon>Caryophyllales</taxon>
        <taxon>Nepenthaceae</taxon>
        <taxon>Nepenthes</taxon>
    </lineage>
</organism>
<evidence type="ECO:0000256" key="4">
    <source>
        <dbReference type="SAM" id="MobiDB-lite"/>
    </source>
</evidence>
<keyword evidence="10" id="KW-1185">Reference proteome</keyword>
<keyword evidence="5" id="KW-1133">Transmembrane helix</keyword>
<feature type="transmembrane region" description="Helical" evidence="5">
    <location>
        <begin position="255"/>
        <end position="276"/>
    </location>
</feature>
<feature type="compositionally biased region" description="Low complexity" evidence="4">
    <location>
        <begin position="330"/>
        <end position="341"/>
    </location>
</feature>
<dbReference type="Pfam" id="PF13920">
    <property type="entry name" value="zf-C3HC4_3"/>
    <property type="match status" value="1"/>
</dbReference>
<dbReference type="InterPro" id="IPR013083">
    <property type="entry name" value="Znf_RING/FYVE/PHD"/>
</dbReference>
<feature type="domain" description="E3 ubiquitin-protein ligase APD1-4 middle" evidence="8">
    <location>
        <begin position="169"/>
        <end position="271"/>
    </location>
</feature>
<keyword evidence="2" id="KW-0863">Zinc-finger</keyword>
<evidence type="ECO:0000313" key="9">
    <source>
        <dbReference type="EMBL" id="GMH03167.1"/>
    </source>
</evidence>
<dbReference type="GO" id="GO:0016567">
    <property type="term" value="P:protein ubiquitination"/>
    <property type="evidence" value="ECO:0007669"/>
    <property type="project" value="TreeGrafter"/>
</dbReference>
<dbReference type="PANTHER" id="PTHR46858:SF6">
    <property type="entry name" value="LIGASE, PUTATIVE-RELATED"/>
    <property type="match status" value="1"/>
</dbReference>
<evidence type="ECO:0000256" key="2">
    <source>
        <dbReference type="ARBA" id="ARBA00022771"/>
    </source>
</evidence>
<keyword evidence="5" id="KW-0812">Transmembrane</keyword>
<feature type="region of interest" description="Disordered" evidence="4">
    <location>
        <begin position="314"/>
        <end position="341"/>
    </location>
</feature>
<dbReference type="Pfam" id="PF16041">
    <property type="entry name" value="APD1-4_M"/>
    <property type="match status" value="1"/>
</dbReference>
<accession>A0AAD3S2P1</accession>